<name>A0AA44DJP9_PARBF</name>
<reference evidence="1 2" key="1">
    <citation type="submission" date="2020-04" db="EMBL/GenBank/DDBJ databases">
        <authorList>
            <person name="Hitch T.C.A."/>
            <person name="Wylensek D."/>
            <person name="Clavel T."/>
        </authorList>
    </citation>
    <scope>NUCLEOTIDE SEQUENCE [LARGE SCALE GENOMIC DNA]</scope>
    <source>
        <strain evidence="1 2">Med78_4-601-WT-2</strain>
    </source>
</reference>
<evidence type="ECO:0000313" key="2">
    <source>
        <dbReference type="Proteomes" id="UP000573963"/>
    </source>
</evidence>
<dbReference type="RefSeq" id="WP_168931557.1">
    <property type="nucleotide sequence ID" value="NZ_JABAFD010000002.1"/>
</dbReference>
<gene>
    <name evidence="1" type="ORF">HF875_05615</name>
</gene>
<dbReference type="AlphaFoldDB" id="A0AA44DJP9"/>
<sequence>MAVRKRKIVADYLKVGEEFAFMGTGFTELNESPSAKTTTKQYIHEKSATTSITGYETEFGFETDQIRDEKAIDFICDIGELQKTGADAETEYIKVDLDKPSKTENGFRARKFKVAISIDDFEAKDNEMSAKGKFLGIGDLVVGTFDTSTKTFTVGFEGKGVSA</sequence>
<proteinExistence type="predicted"/>
<dbReference type="EMBL" id="JABAFD010000002">
    <property type="protein sequence ID" value="NME08987.1"/>
    <property type="molecule type" value="Genomic_DNA"/>
</dbReference>
<evidence type="ECO:0000313" key="1">
    <source>
        <dbReference type="EMBL" id="NME08987.1"/>
    </source>
</evidence>
<evidence type="ECO:0008006" key="3">
    <source>
        <dbReference type="Google" id="ProtNLM"/>
    </source>
</evidence>
<accession>A0AA44DJP9</accession>
<protein>
    <recommendedName>
        <fullName evidence="3">Phage tail protein</fullName>
    </recommendedName>
</protein>
<comment type="caution">
    <text evidence="1">The sequence shown here is derived from an EMBL/GenBank/DDBJ whole genome shotgun (WGS) entry which is preliminary data.</text>
</comment>
<dbReference type="Proteomes" id="UP000573963">
    <property type="component" value="Unassembled WGS sequence"/>
</dbReference>
<organism evidence="1 2">
    <name type="scientific">Paraclostridium bifermentans</name>
    <name type="common">Clostridium bifermentans</name>
    <dbReference type="NCBI Taxonomy" id="1490"/>
    <lineage>
        <taxon>Bacteria</taxon>
        <taxon>Bacillati</taxon>
        <taxon>Bacillota</taxon>
        <taxon>Clostridia</taxon>
        <taxon>Peptostreptococcales</taxon>
        <taxon>Peptostreptococcaceae</taxon>
        <taxon>Paraclostridium</taxon>
    </lineage>
</organism>